<dbReference type="AlphaFoldDB" id="A0A0V8M5I3"/>
<dbReference type="OrthoDB" id="9808140at2"/>
<dbReference type="SUPFAM" id="SSF53335">
    <property type="entry name" value="S-adenosyl-L-methionine-dependent methyltransferases"/>
    <property type="match status" value="1"/>
</dbReference>
<proteinExistence type="predicted"/>
<reference evidence="3" key="3">
    <citation type="submission" date="2023-12" db="EMBL/GenBank/DDBJ databases">
        <title>Isolation of organohalide respiring bacteria Dehalococcoides mccartyi strain GPTCE1 in groundwater collected near a chemical plant in Suzhou, China.</title>
        <authorList>
            <person name="Liu G."/>
        </authorList>
    </citation>
    <scope>NUCLEOTIDE SEQUENCE</scope>
    <source>
        <strain evidence="3">GPTCE1</strain>
    </source>
</reference>
<dbReference type="eggNOG" id="COG2226">
    <property type="taxonomic scope" value="Bacteria"/>
</dbReference>
<dbReference type="PROSITE" id="PS51608">
    <property type="entry name" value="SAM_MT_UBIE"/>
    <property type="match status" value="1"/>
</dbReference>
<dbReference type="GO" id="GO:0032259">
    <property type="term" value="P:methylation"/>
    <property type="evidence" value="ECO:0007669"/>
    <property type="project" value="UniProtKB-KW"/>
</dbReference>
<dbReference type="InterPro" id="IPR029063">
    <property type="entry name" value="SAM-dependent_MTases_sf"/>
</dbReference>
<dbReference type="Gene3D" id="3.40.50.150">
    <property type="entry name" value="Vaccinia Virus protein VP39"/>
    <property type="match status" value="1"/>
</dbReference>
<dbReference type="RefSeq" id="WP_010936176.1">
    <property type="nucleotide sequence ID" value="NZ_AP017649.1"/>
</dbReference>
<dbReference type="EC" id="2.1.1.-" evidence="3"/>
<dbReference type="EMBL" id="CP141531">
    <property type="protein sequence ID" value="WRO07924.1"/>
    <property type="molecule type" value="Genomic_DNA"/>
</dbReference>
<sequence length="258" mass="29792">MSSLAEAPIHDPGFDSEEAHKRKQYMVDLFVVQAKNYDFHDDVFGLYAHRFWMRTVLKIMGRFLKDRKHVDMLDLACGTGFVTFNTARNFDNVDIEAFDISPDMLAVAKERYEKYFKGRNIKFWRGDAEVPFGEEKYDLVTTSFAYRNFANKGIATENVFNALKPGGLFIIQDLTKPERHPMRGLYIFYMKYILPVLTGILGTEKSAARWLYKSAMMMPTNGQIVKLMESKGFEKCQYKSLSLGIACVIWGFKPEKSE</sequence>
<reference evidence="2 4" key="1">
    <citation type="journal article" date="2015" name="Sci. Rep.">
        <title>A comparative genomics and reductive dehalogenase gene transcription study of two chloroethene-respiring bacteria, Dehalococcoides mccartyi strains MB and 11a.</title>
        <authorList>
            <person name="Low A."/>
            <person name="Shen Z."/>
            <person name="Cheng D."/>
            <person name="Rogers M.J."/>
            <person name="Lee P.K."/>
            <person name="He J."/>
        </authorList>
    </citation>
    <scope>NUCLEOTIDE SEQUENCE [LARGE SCALE GENOMIC DNA]</scope>
    <source>
        <strain evidence="2 4">MB</strain>
    </source>
</reference>
<dbReference type="PATRIC" id="fig|61435.5.peg.417"/>
<evidence type="ECO:0000313" key="2">
    <source>
        <dbReference type="EMBL" id="KSV18785.1"/>
    </source>
</evidence>
<gene>
    <name evidence="2" type="ORF">DA01_02060</name>
    <name evidence="1" type="ORF">DEHALATV1_0292</name>
    <name evidence="3" type="ORF">VLL09_03280</name>
</gene>
<evidence type="ECO:0000313" key="1">
    <source>
        <dbReference type="EMBL" id="BAZ96920.1"/>
    </source>
</evidence>
<keyword evidence="1" id="KW-0489">Methyltransferase</keyword>
<dbReference type="CDD" id="cd02440">
    <property type="entry name" value="AdoMet_MTases"/>
    <property type="match status" value="1"/>
</dbReference>
<dbReference type="Proteomes" id="UP001327986">
    <property type="component" value="Chromosome"/>
</dbReference>
<dbReference type="GeneID" id="3230266"/>
<protein>
    <submittedName>
        <fullName evidence="1">Bifunctional demethylmenaquinone methyltransferase/2-methoxy-6-polyprenyl-1,4-benzoquinol methylase</fullName>
    </submittedName>
    <submittedName>
        <fullName evidence="3">Class I SAM-dependent methyltransferase</fullName>
        <ecNumber evidence="3">2.1.1.-</ecNumber>
    </submittedName>
    <submittedName>
        <fullName evidence="2">SAM-dependent methlyltransferase</fullName>
    </submittedName>
</protein>
<evidence type="ECO:0000313" key="4">
    <source>
        <dbReference type="Proteomes" id="UP000053577"/>
    </source>
</evidence>
<keyword evidence="2" id="KW-0808">Transferase</keyword>
<dbReference type="Proteomes" id="UP000218257">
    <property type="component" value="Chromosome"/>
</dbReference>
<dbReference type="InterPro" id="IPR004033">
    <property type="entry name" value="UbiE/COQ5_MeTrFase"/>
</dbReference>
<organism evidence="2 4">
    <name type="scientific">Dehalococcoides mccartyi</name>
    <dbReference type="NCBI Taxonomy" id="61435"/>
    <lineage>
        <taxon>Bacteria</taxon>
        <taxon>Bacillati</taxon>
        <taxon>Chloroflexota</taxon>
        <taxon>Dehalococcoidia</taxon>
        <taxon>Dehalococcoidales</taxon>
        <taxon>Dehalococcoidaceae</taxon>
        <taxon>Dehalococcoides</taxon>
    </lineage>
</organism>
<dbReference type="GO" id="GO:0008168">
    <property type="term" value="F:methyltransferase activity"/>
    <property type="evidence" value="ECO:0007669"/>
    <property type="project" value="UniProtKB-KW"/>
</dbReference>
<evidence type="ECO:0000313" key="3">
    <source>
        <dbReference type="EMBL" id="WRO07924.1"/>
    </source>
</evidence>
<dbReference type="Pfam" id="PF01209">
    <property type="entry name" value="Ubie_methyltran"/>
    <property type="match status" value="1"/>
</dbReference>
<dbReference type="EMBL" id="AP017649">
    <property type="protein sequence ID" value="BAZ96920.1"/>
    <property type="molecule type" value="Genomic_DNA"/>
</dbReference>
<dbReference type="Proteomes" id="UP000053577">
    <property type="component" value="Unassembled WGS sequence"/>
</dbReference>
<dbReference type="PANTHER" id="PTHR43591">
    <property type="entry name" value="METHYLTRANSFERASE"/>
    <property type="match status" value="1"/>
</dbReference>
<evidence type="ECO:0000313" key="5">
    <source>
        <dbReference type="Proteomes" id="UP000218257"/>
    </source>
</evidence>
<name>A0A0V8M5I3_9CHLR</name>
<dbReference type="EMBL" id="JGYD01000010">
    <property type="protein sequence ID" value="KSV18785.1"/>
    <property type="molecule type" value="Genomic_DNA"/>
</dbReference>
<reference evidence="1 5" key="2">
    <citation type="journal article" date="2017" name="Sci. Rep.">
        <title>Isolation and genomic characterization of a Dehalococcoides strain suggests genomic rearrangement during culture.</title>
        <authorList>
            <person name="Yohda M."/>
            <person name="Ikegami K."/>
            <person name="Aita Y."/>
            <person name="Kitajima M."/>
            <person name="Takechi A."/>
            <person name="Iwamoto M."/>
            <person name="Fukuda T."/>
            <person name="Tamura N."/>
            <person name="Shibasaki J."/>
            <person name="Koike S."/>
            <person name="Komatsu D."/>
            <person name="Miyagi S."/>
            <person name="Nishimura M."/>
            <person name="Uchino Y."/>
            <person name="Shiroma A."/>
            <person name="Shimoji M."/>
            <person name="Tamotsu H."/>
            <person name="Ashimine N."/>
            <person name="Shinzato M."/>
            <person name="Ohki S."/>
            <person name="Nakano K."/>
            <person name="Teruya K."/>
            <person name="Satou K."/>
            <person name="Hirano T."/>
            <person name="Yagi O."/>
        </authorList>
    </citation>
    <scope>NUCLEOTIDE SEQUENCE [LARGE SCALE GENOMIC DNA]</scope>
    <source>
        <strain evidence="1 5">UCH-ATV1</strain>
    </source>
</reference>
<accession>A0A0V8M5I3</accession>